<feature type="signal peptide" evidence="3">
    <location>
        <begin position="1"/>
        <end position="18"/>
    </location>
</feature>
<evidence type="ECO:0000256" key="2">
    <source>
        <dbReference type="SAM" id="Phobius"/>
    </source>
</evidence>
<proteinExistence type="predicted"/>
<accession>A0AAD7CH60</accession>
<evidence type="ECO:0000256" key="3">
    <source>
        <dbReference type="SAM" id="SignalP"/>
    </source>
</evidence>
<gene>
    <name evidence="4" type="ORF">B0H17DRAFT_1102987</name>
</gene>
<feature type="region of interest" description="Disordered" evidence="1">
    <location>
        <begin position="176"/>
        <end position="209"/>
    </location>
</feature>
<dbReference type="Proteomes" id="UP001221757">
    <property type="component" value="Unassembled WGS sequence"/>
</dbReference>
<sequence length="209" mass="21393">MFQNLLLLLAPIVALVAAAPIGGLAARTTSIATTGGSPCAPSPVFLSVVKLTSSEPPVASATANALVTRPAITPALGQSSVPPHPTVLVPVVEWVGSPITTAPPKVLIPEADKTTMQPTISPSPVLFPLPIFTDATDGSRSVSAKVTFGIVFALSLFIAVNLALFCLWHKRCRGSRELPPTSRPSRSRVSSSQTLVGGSSLKGPGASGQ</sequence>
<name>A0AAD7CH60_MYCRO</name>
<keyword evidence="2" id="KW-0812">Transmembrane</keyword>
<feature type="transmembrane region" description="Helical" evidence="2">
    <location>
        <begin position="146"/>
        <end position="168"/>
    </location>
</feature>
<evidence type="ECO:0000256" key="1">
    <source>
        <dbReference type="SAM" id="MobiDB-lite"/>
    </source>
</evidence>
<comment type="caution">
    <text evidence="4">The sequence shown here is derived from an EMBL/GenBank/DDBJ whole genome shotgun (WGS) entry which is preliminary data.</text>
</comment>
<organism evidence="4 5">
    <name type="scientific">Mycena rosella</name>
    <name type="common">Pink bonnet</name>
    <name type="synonym">Agaricus rosellus</name>
    <dbReference type="NCBI Taxonomy" id="1033263"/>
    <lineage>
        <taxon>Eukaryota</taxon>
        <taxon>Fungi</taxon>
        <taxon>Dikarya</taxon>
        <taxon>Basidiomycota</taxon>
        <taxon>Agaricomycotina</taxon>
        <taxon>Agaricomycetes</taxon>
        <taxon>Agaricomycetidae</taxon>
        <taxon>Agaricales</taxon>
        <taxon>Marasmiineae</taxon>
        <taxon>Mycenaceae</taxon>
        <taxon>Mycena</taxon>
    </lineage>
</organism>
<dbReference type="EMBL" id="JARKIE010000376">
    <property type="protein sequence ID" value="KAJ7648557.1"/>
    <property type="molecule type" value="Genomic_DNA"/>
</dbReference>
<feature type="compositionally biased region" description="Low complexity" evidence="1">
    <location>
        <begin position="177"/>
        <end position="192"/>
    </location>
</feature>
<keyword evidence="2" id="KW-1133">Transmembrane helix</keyword>
<evidence type="ECO:0000313" key="5">
    <source>
        <dbReference type="Proteomes" id="UP001221757"/>
    </source>
</evidence>
<keyword evidence="5" id="KW-1185">Reference proteome</keyword>
<keyword evidence="3" id="KW-0732">Signal</keyword>
<evidence type="ECO:0000313" key="4">
    <source>
        <dbReference type="EMBL" id="KAJ7648557.1"/>
    </source>
</evidence>
<protein>
    <submittedName>
        <fullName evidence="4">Uncharacterized protein</fullName>
    </submittedName>
</protein>
<feature type="chain" id="PRO_5042142868" evidence="3">
    <location>
        <begin position="19"/>
        <end position="209"/>
    </location>
</feature>
<reference evidence="4" key="1">
    <citation type="submission" date="2023-03" db="EMBL/GenBank/DDBJ databases">
        <title>Massive genome expansion in bonnet fungi (Mycena s.s.) driven by repeated elements and novel gene families across ecological guilds.</title>
        <authorList>
            <consortium name="Lawrence Berkeley National Laboratory"/>
            <person name="Harder C.B."/>
            <person name="Miyauchi S."/>
            <person name="Viragh M."/>
            <person name="Kuo A."/>
            <person name="Thoen E."/>
            <person name="Andreopoulos B."/>
            <person name="Lu D."/>
            <person name="Skrede I."/>
            <person name="Drula E."/>
            <person name="Henrissat B."/>
            <person name="Morin E."/>
            <person name="Kohler A."/>
            <person name="Barry K."/>
            <person name="LaButti K."/>
            <person name="Morin E."/>
            <person name="Salamov A."/>
            <person name="Lipzen A."/>
            <person name="Mereny Z."/>
            <person name="Hegedus B."/>
            <person name="Baldrian P."/>
            <person name="Stursova M."/>
            <person name="Weitz H."/>
            <person name="Taylor A."/>
            <person name="Grigoriev I.V."/>
            <person name="Nagy L.G."/>
            <person name="Martin F."/>
            <person name="Kauserud H."/>
        </authorList>
    </citation>
    <scope>NUCLEOTIDE SEQUENCE</scope>
    <source>
        <strain evidence="4">CBHHK067</strain>
    </source>
</reference>
<dbReference type="AlphaFoldDB" id="A0AAD7CH60"/>
<keyword evidence="2" id="KW-0472">Membrane</keyword>